<name>A0ABM4AJL5_VANTA</name>
<proteinExistence type="predicted"/>
<organism evidence="2 3">
    <name type="scientific">Vanessa tameamea</name>
    <name type="common">Kamehameha butterfly</name>
    <dbReference type="NCBI Taxonomy" id="334116"/>
    <lineage>
        <taxon>Eukaryota</taxon>
        <taxon>Metazoa</taxon>
        <taxon>Ecdysozoa</taxon>
        <taxon>Arthropoda</taxon>
        <taxon>Hexapoda</taxon>
        <taxon>Insecta</taxon>
        <taxon>Pterygota</taxon>
        <taxon>Neoptera</taxon>
        <taxon>Endopterygota</taxon>
        <taxon>Lepidoptera</taxon>
        <taxon>Glossata</taxon>
        <taxon>Ditrysia</taxon>
        <taxon>Papilionoidea</taxon>
        <taxon>Nymphalidae</taxon>
        <taxon>Nymphalinae</taxon>
        <taxon>Vanessa</taxon>
    </lineage>
</organism>
<dbReference type="GeneID" id="113400752"/>
<evidence type="ECO:0000259" key="1">
    <source>
        <dbReference type="Pfam" id="PF00004"/>
    </source>
</evidence>
<gene>
    <name evidence="3" type="primary">LOC113400752</name>
</gene>
<reference evidence="3" key="1">
    <citation type="submission" date="2025-08" db="UniProtKB">
        <authorList>
            <consortium name="RefSeq"/>
        </authorList>
    </citation>
    <scope>IDENTIFICATION</scope>
    <source>
        <tissue evidence="3">Whole body</tissue>
    </source>
</reference>
<dbReference type="Proteomes" id="UP001652626">
    <property type="component" value="Chromosome 7"/>
</dbReference>
<dbReference type="InterPro" id="IPR003959">
    <property type="entry name" value="ATPase_AAA_core"/>
</dbReference>
<protein>
    <submittedName>
        <fullName evidence="3">IQ and AAA domain-containing protein 1-like</fullName>
    </submittedName>
</protein>
<accession>A0ABM4AJL5</accession>
<dbReference type="InterPro" id="IPR052267">
    <property type="entry name" value="N-DRC_Component"/>
</dbReference>
<dbReference type="Pfam" id="PF00004">
    <property type="entry name" value="AAA"/>
    <property type="match status" value="1"/>
</dbReference>
<dbReference type="PANTHER" id="PTHR14690:SF9">
    <property type="entry name" value="GH08353P"/>
    <property type="match status" value="1"/>
</dbReference>
<dbReference type="RefSeq" id="XP_064071496.1">
    <property type="nucleotide sequence ID" value="XM_064215426.1"/>
</dbReference>
<feature type="domain" description="ATPase AAA-type core" evidence="1">
    <location>
        <begin position="624"/>
        <end position="744"/>
    </location>
</feature>
<dbReference type="PANTHER" id="PTHR14690">
    <property type="entry name" value="IQ MOTIF CONTAINING WITH AAA DOMAIN 1"/>
    <property type="match status" value="1"/>
</dbReference>
<keyword evidence="2" id="KW-1185">Reference proteome</keyword>
<dbReference type="InterPro" id="IPR027417">
    <property type="entry name" value="P-loop_NTPase"/>
</dbReference>
<evidence type="ECO:0000313" key="3">
    <source>
        <dbReference type="RefSeq" id="XP_064071496.1"/>
    </source>
</evidence>
<evidence type="ECO:0000313" key="2">
    <source>
        <dbReference type="Proteomes" id="UP001652626"/>
    </source>
</evidence>
<sequence length="885" mass="105609">MPCDYYFKKWKCTLKNLTKIVELDLEYQETKIHDKQICDAVQRLSGMLGSYILCYNDALDCLQHNLQVQKTEYIANVVEKIVLRILELKHQLTKLEGTPFQFLSNGLIQGKLTPFNTEFFNIPAKYERPEVIQLAIEAAFRRVEELKRAETKSYDNSENDQIPRDGLSENVNWWDDETINATEHKGINVTEVYDVEEKLSEETLKRREIIALIQTHERTRQVVRINTQQKQKREIWEKELKGILKPQAPFDLRERSAKLIQRVLRYYFELKRKRLRDCKRDELLNIKFYDTINTEQPEIDKQVASDYYKLSKKYVQQRDIICSRYKQNYLKKNGDDIAEEFRGYIRDWFQKWYREAKFFYDIPKENQGGPIVIFKEELPSPLEWLDDYKAYLETKKANKNKTALQLKWEKEAGKEEEMMLKREELIKKKSEAALLKKMMKNPTLHPGYHYPFSKKTNNILTAIQNYYNHWSEIDDGEANEAKEKFILNIDEEHLFMETKFEICNSIITDMMEELKLLKNSLKIEYERNEEEIPNPKKEKAKRKKKERKVKAKIRDDLQDILTDLANNGYLKEYPKMNFADFIGDVNYAGADLRCELLSTVPFGGEIRAVWWERCREVIHGFRRILLVGPRESGKTTLVHIMATVNDTALYELDPFKIEVENTNTEYLQELINSVVSCAKITQPSIIHIRYVERLFYTKVPTEEEYKNFDLIKKFFVRKLFKMIKKQDNITIIGICTEPWMTKSKQMIKTFKYVLLLPETNYSTVYLILRNWALNNRTVPHNLDFQSLARVLRGYPFGYIVKKLDNFLTAKRIVHIAAYGLSSRDVYNFFLEDGNDYMINYEKYLKWYNDKTHWGQLENKCLKERREFKIQVQKWNEKMLKKKKNT</sequence>
<dbReference type="Gene3D" id="3.40.50.300">
    <property type="entry name" value="P-loop containing nucleotide triphosphate hydrolases"/>
    <property type="match status" value="1"/>
</dbReference>
<dbReference type="SUPFAM" id="SSF52540">
    <property type="entry name" value="P-loop containing nucleoside triphosphate hydrolases"/>
    <property type="match status" value="1"/>
</dbReference>